<sequence>MVKEATLNIDSIAASSFQMQEVFAGYRQSSDVASKRRVREAINAALTSLPDWPQPLMF</sequence>
<proteinExistence type="predicted"/>
<reference evidence="1" key="1">
    <citation type="submission" date="2019-10" db="EMBL/GenBank/DDBJ databases">
        <authorList>
            <person name="Nor Muhammad N."/>
        </authorList>
    </citation>
    <scope>NUCLEOTIDE SEQUENCE</scope>
</reference>
<dbReference type="EMBL" id="LR727417">
    <property type="protein sequence ID" value="VWO99128.1"/>
    <property type="molecule type" value="Genomic_DNA"/>
</dbReference>
<organism evidence="1">
    <name type="scientific">Ganoderma boninense</name>
    <dbReference type="NCBI Taxonomy" id="34458"/>
    <lineage>
        <taxon>Eukaryota</taxon>
        <taxon>Fungi</taxon>
        <taxon>Dikarya</taxon>
        <taxon>Basidiomycota</taxon>
        <taxon>Agaricomycotina</taxon>
        <taxon>Agaricomycetes</taxon>
        <taxon>Polyporales</taxon>
        <taxon>Polyporaceae</taxon>
        <taxon>Ganoderma</taxon>
    </lineage>
</organism>
<accession>A0A5K1K0A8</accession>
<evidence type="ECO:0000313" key="1">
    <source>
        <dbReference type="EMBL" id="VWO99128.1"/>
    </source>
</evidence>
<gene>
    <name evidence="1" type="primary">V6RAN7</name>
</gene>
<protein>
    <submittedName>
        <fullName evidence="1">CULLIN_2 domain-containing protein</fullName>
    </submittedName>
</protein>
<dbReference type="AlphaFoldDB" id="A0A5K1K0A8"/>
<name>A0A5K1K0A8_9APHY</name>